<evidence type="ECO:0000256" key="1">
    <source>
        <dbReference type="SAM" id="MobiDB-lite"/>
    </source>
</evidence>
<feature type="region of interest" description="Disordered" evidence="1">
    <location>
        <begin position="18"/>
        <end position="37"/>
    </location>
</feature>
<proteinExistence type="predicted"/>
<reference evidence="2 3" key="1">
    <citation type="journal article" date="2024" name="Microbiol. Resour. Announc.">
        <title>Genome annotations for the ascomycete fungi Trichoderma harzianum, Trichoderma aggressivum, and Purpureocillium lilacinum.</title>
        <authorList>
            <person name="Beijen E.P.W."/>
            <person name="Ohm R.A."/>
        </authorList>
    </citation>
    <scope>NUCLEOTIDE SEQUENCE [LARGE SCALE GENOMIC DNA]</scope>
    <source>
        <strain evidence="2 3">CBS 150709</strain>
    </source>
</reference>
<feature type="compositionally biased region" description="Polar residues" evidence="1">
    <location>
        <begin position="92"/>
        <end position="103"/>
    </location>
</feature>
<feature type="compositionally biased region" description="Pro residues" evidence="1">
    <location>
        <begin position="19"/>
        <end position="28"/>
    </location>
</feature>
<organism evidence="2 3">
    <name type="scientific">Purpureocillium lilacinum</name>
    <name type="common">Paecilomyces lilacinus</name>
    <dbReference type="NCBI Taxonomy" id="33203"/>
    <lineage>
        <taxon>Eukaryota</taxon>
        <taxon>Fungi</taxon>
        <taxon>Dikarya</taxon>
        <taxon>Ascomycota</taxon>
        <taxon>Pezizomycotina</taxon>
        <taxon>Sordariomycetes</taxon>
        <taxon>Hypocreomycetidae</taxon>
        <taxon>Hypocreales</taxon>
        <taxon>Ophiocordycipitaceae</taxon>
        <taxon>Purpureocillium</taxon>
    </lineage>
</organism>
<gene>
    <name evidence="2" type="ORF">Purlil1_11381</name>
</gene>
<feature type="region of interest" description="Disordered" evidence="1">
    <location>
        <begin position="228"/>
        <end position="268"/>
    </location>
</feature>
<evidence type="ECO:0000313" key="3">
    <source>
        <dbReference type="Proteomes" id="UP001287286"/>
    </source>
</evidence>
<sequence length="345" mass="36169">MAQHEVVVAAVAAAAMPLQPLPHGPQSPPRRGCHGGMGWVPRPQPPVGFDMTLSTGWLGWLALAAEFNGEALAPVVVALNGKKRGAQRSADGKQTTQSPQTSGWRRVGARYLPACLVVCVPHAPRRAARQLWLAAAAVASLRPAASPVPNLAAAAGGQDTKSNHTRAPLGSKGALCRVWRHATHGKTVVNHRHRSSARPALVLGGKPPRSASHWGGTWRAGAARWLAAPPPTPGAGPGSLPRLSPAGTISAFPGPHHTHLPGQAQRQLAHSRRCWRTLEPGRMVGAGRLDSLAAIGRRRRGLLVPSAASCTFENVASPAALQLSRGKVEALAGRRPCRRVARSCV</sequence>
<accession>A0ABR0BKF8</accession>
<keyword evidence="3" id="KW-1185">Reference proteome</keyword>
<evidence type="ECO:0000313" key="2">
    <source>
        <dbReference type="EMBL" id="KAK4081972.1"/>
    </source>
</evidence>
<feature type="region of interest" description="Disordered" evidence="1">
    <location>
        <begin position="84"/>
        <end position="104"/>
    </location>
</feature>
<protein>
    <submittedName>
        <fullName evidence="2">Uncharacterized protein</fullName>
    </submittedName>
</protein>
<name>A0ABR0BKF8_PURLI</name>
<dbReference type="Proteomes" id="UP001287286">
    <property type="component" value="Unassembled WGS sequence"/>
</dbReference>
<comment type="caution">
    <text evidence="2">The sequence shown here is derived from an EMBL/GenBank/DDBJ whole genome shotgun (WGS) entry which is preliminary data.</text>
</comment>
<dbReference type="EMBL" id="JAWRVI010000068">
    <property type="protein sequence ID" value="KAK4081972.1"/>
    <property type="molecule type" value="Genomic_DNA"/>
</dbReference>
<feature type="region of interest" description="Disordered" evidence="1">
    <location>
        <begin position="188"/>
        <end position="214"/>
    </location>
</feature>